<evidence type="ECO:0000256" key="2">
    <source>
        <dbReference type="SAM" id="MobiDB-lite"/>
    </source>
</evidence>
<organism evidence="4">
    <name type="scientific">Rhizopus microsporus var. microsporus</name>
    <dbReference type="NCBI Taxonomy" id="86635"/>
    <lineage>
        <taxon>Eukaryota</taxon>
        <taxon>Fungi</taxon>
        <taxon>Fungi incertae sedis</taxon>
        <taxon>Mucoromycota</taxon>
        <taxon>Mucoromycotina</taxon>
        <taxon>Mucoromycetes</taxon>
        <taxon>Mucorales</taxon>
        <taxon>Mucorineae</taxon>
        <taxon>Rhizopodaceae</taxon>
        <taxon>Rhizopus</taxon>
    </lineage>
</organism>
<keyword evidence="3" id="KW-0812">Transmembrane</keyword>
<feature type="compositionally biased region" description="Basic and acidic residues" evidence="2">
    <location>
        <begin position="170"/>
        <end position="185"/>
    </location>
</feature>
<sequence length="563" mass="64900">MFRKFSERPTNAHASSSQNVPKEPDSLFSLENTSNSRGWLEPTSVQVNPSRSIDRKSKKPKEIVNQQDVLGAVSDEDILKLAQLTAILPEVNKSKRIHNRHRSVESQTRHEYLEDDPSPISPDKITSDLPNIKSDNNNDTSNTDLVMLEGDKKRASWLYKSILKKSKSKGKTEEFEESYHTRHSDSSSISSNHSSEHIPTSIIPNEHISRVHTINIASTSIPHKHDIKNRRHSFDGFHSFTRAEHPSHIHNDNDSVEIQHPYDKRIDKEKITIHENNMKKTFIFDYESLPTEVKGLIGKYEQNGDVIRKKVMLKHIKNDHTYKENQDNDDDDDEDDDNDEMMNDMNEDDSDSSEYETMDIKNVITGYVSNEAYNEPREVAIVTASPSDNIEFRKLAQLSADTENGPLLDLCIFFFGDETDTHQENVNDLLTSVEDQLESLESFQSASRAFLVENEEAMRRLHLSGLTGIADQDDAVEIRDDVFENRHDEILIMLQTLKHELQSFKGSLKETKRLIQRIQHEMDDTRNIMEIYIKDIPESHYSAVRYLLLLFCLQMLILFLFCS</sequence>
<feature type="region of interest" description="Disordered" evidence="2">
    <location>
        <begin position="98"/>
        <end position="144"/>
    </location>
</feature>
<protein>
    <submittedName>
        <fullName evidence="4">Uncharacterized protein</fullName>
    </submittedName>
</protein>
<feature type="region of interest" description="Disordered" evidence="2">
    <location>
        <begin position="319"/>
        <end position="356"/>
    </location>
</feature>
<dbReference type="VEuPathDB" id="FungiDB:BCV72DRAFT_30095"/>
<dbReference type="EMBL" id="KV922001">
    <property type="protein sequence ID" value="ORE03512.1"/>
    <property type="molecule type" value="Genomic_DNA"/>
</dbReference>
<evidence type="ECO:0000313" key="4">
    <source>
        <dbReference type="EMBL" id="ORE03512.1"/>
    </source>
</evidence>
<feature type="compositionally biased region" description="Acidic residues" evidence="2">
    <location>
        <begin position="327"/>
        <end position="356"/>
    </location>
</feature>
<evidence type="ECO:0000256" key="1">
    <source>
        <dbReference type="SAM" id="Coils"/>
    </source>
</evidence>
<keyword evidence="1" id="KW-0175">Coiled coil</keyword>
<keyword evidence="3" id="KW-1133">Transmembrane helix</keyword>
<keyword evidence="3" id="KW-0472">Membrane</keyword>
<feature type="transmembrane region" description="Helical" evidence="3">
    <location>
        <begin position="543"/>
        <end position="562"/>
    </location>
</feature>
<feature type="coiled-coil region" evidence="1">
    <location>
        <begin position="494"/>
        <end position="528"/>
    </location>
</feature>
<accession>A0A1X0QUV0</accession>
<feature type="region of interest" description="Disordered" evidence="2">
    <location>
        <begin position="169"/>
        <end position="199"/>
    </location>
</feature>
<dbReference type="AlphaFoldDB" id="A0A1X0QUV0"/>
<feature type="compositionally biased region" description="Polar residues" evidence="2">
    <location>
        <begin position="29"/>
        <end position="51"/>
    </location>
</feature>
<feature type="region of interest" description="Disordered" evidence="2">
    <location>
        <begin position="1"/>
        <end position="62"/>
    </location>
</feature>
<feature type="compositionally biased region" description="Polar residues" evidence="2">
    <location>
        <begin position="8"/>
        <end position="20"/>
    </location>
</feature>
<dbReference type="OrthoDB" id="2290256at2759"/>
<proteinExistence type="predicted"/>
<feature type="compositionally biased region" description="Low complexity" evidence="2">
    <location>
        <begin position="134"/>
        <end position="144"/>
    </location>
</feature>
<feature type="compositionally biased region" description="Basic and acidic residues" evidence="2">
    <location>
        <begin position="102"/>
        <end position="112"/>
    </location>
</feature>
<reference evidence="4" key="1">
    <citation type="journal article" date="2016" name="Proc. Natl. Acad. Sci. U.S.A.">
        <title>Lipid metabolic changes in an early divergent fungus govern the establishment of a mutualistic symbiosis with endobacteria.</title>
        <authorList>
            <person name="Lastovetsky O.A."/>
            <person name="Gaspar M.L."/>
            <person name="Mondo S.J."/>
            <person name="LaButti K.M."/>
            <person name="Sandor L."/>
            <person name="Grigoriev I.V."/>
            <person name="Henry S.A."/>
            <person name="Pawlowska T.E."/>
        </authorList>
    </citation>
    <scope>NUCLEOTIDE SEQUENCE [LARGE SCALE GENOMIC DNA]</scope>
    <source>
        <strain evidence="4">ATCC 52814</strain>
    </source>
</reference>
<evidence type="ECO:0000256" key="3">
    <source>
        <dbReference type="SAM" id="Phobius"/>
    </source>
</evidence>
<gene>
    <name evidence="4" type="ORF">BCV72DRAFT_30095</name>
</gene>
<name>A0A1X0QUV0_RHIZD</name>
<dbReference type="Proteomes" id="UP000242414">
    <property type="component" value="Unassembled WGS sequence"/>
</dbReference>